<evidence type="ECO:0000313" key="2">
    <source>
        <dbReference type="EMBL" id="KKH14832.1"/>
    </source>
</evidence>
<reference evidence="3 4" key="1">
    <citation type="journal article" date="2015" name="ISME J.">
        <title>Genomic and phenotypic differentiation among Methanosarcina mazei populations from Columbia River sediment.</title>
        <authorList>
            <person name="Youngblut N.D."/>
            <person name="Wirth J.S."/>
            <person name="Henriksen J.R."/>
            <person name="Smith M."/>
            <person name="Simon H."/>
            <person name="Metcalf W.W."/>
            <person name="Whitaker R.J."/>
        </authorList>
    </citation>
    <scope>NUCLEOTIDE SEQUENCE [LARGE SCALE GENOMIC DNA]</scope>
    <source>
        <strain evidence="1 4">3.H.A.2.6</strain>
        <strain evidence="2 3">3.H.M.2.7</strain>
    </source>
</reference>
<name>A0A0F8KMC2_METMZ</name>
<dbReference type="Proteomes" id="UP000034950">
    <property type="component" value="Unassembled WGS sequence"/>
</dbReference>
<dbReference type="Proteomes" id="UP000034387">
    <property type="component" value="Unassembled WGS sequence"/>
</dbReference>
<comment type="caution">
    <text evidence="2">The sequence shown here is derived from an EMBL/GenBank/DDBJ whole genome shotgun (WGS) entry which is preliminary data.</text>
</comment>
<proteinExistence type="predicted"/>
<accession>A0A0F8KMC2</accession>
<dbReference type="AlphaFoldDB" id="A0A0F8KMC2"/>
<evidence type="ECO:0000313" key="3">
    <source>
        <dbReference type="Proteomes" id="UP000034387"/>
    </source>
</evidence>
<sequence>MNYWEILWLGAKKYIRAVACDRFYYSYKHLHLVPSIGRSLVRTAFGLPMVLFMRVFPVDIFSLQNQILQEFKGQPF</sequence>
<dbReference type="EMBL" id="JJPR01000151">
    <property type="protein sequence ID" value="KKG82793.1"/>
    <property type="molecule type" value="Genomic_DNA"/>
</dbReference>
<evidence type="ECO:0000313" key="1">
    <source>
        <dbReference type="EMBL" id="KKG82793.1"/>
    </source>
</evidence>
<organism evidence="2 3">
    <name type="scientific">Methanosarcina mazei</name>
    <name type="common">Methanosarcina frisia</name>
    <dbReference type="NCBI Taxonomy" id="2209"/>
    <lineage>
        <taxon>Archaea</taxon>
        <taxon>Methanobacteriati</taxon>
        <taxon>Methanobacteriota</taxon>
        <taxon>Stenosarchaea group</taxon>
        <taxon>Methanomicrobia</taxon>
        <taxon>Methanosarcinales</taxon>
        <taxon>Methanosarcinaceae</taxon>
        <taxon>Methanosarcina</taxon>
    </lineage>
</organism>
<dbReference type="PATRIC" id="fig|2209.44.peg.646"/>
<evidence type="ECO:0000313" key="4">
    <source>
        <dbReference type="Proteomes" id="UP000034950"/>
    </source>
</evidence>
<gene>
    <name evidence="2" type="ORF">DU42_04400</name>
    <name evidence="1" type="ORF">DU57_02895</name>
</gene>
<dbReference type="EMBL" id="JJPX01000004">
    <property type="protein sequence ID" value="KKH14832.1"/>
    <property type="molecule type" value="Genomic_DNA"/>
</dbReference>
<protein>
    <submittedName>
        <fullName evidence="2">Uncharacterized protein</fullName>
    </submittedName>
</protein>